<feature type="domain" description="DUF4185" evidence="1">
    <location>
        <begin position="118"/>
        <end position="414"/>
    </location>
</feature>
<dbReference type="Proteomes" id="UP000279275">
    <property type="component" value="Unassembled WGS sequence"/>
</dbReference>
<evidence type="ECO:0000313" key="2">
    <source>
        <dbReference type="EMBL" id="RMI33940.1"/>
    </source>
</evidence>
<sequence>MRNPAALSLRFSRHTDRKRCEVRRAGERCACFDPIPSAWLCETGRAFSRAPHWKESHVRPLATLTGCCTAAALLLLGSTPAGADPNNINPIPVLNGIAGLPNLPGPTVAVSQLTGMGSTNHTEQQNVLGTDLGIMWDNGQGQMLTAYGDTAGLGLPNFLAGSIWAWRSNVLFTSPAGADPSGGINYTGFIDNPLPSPKIPGIEISFIPTAGIAANGAQYMSMMSVQDWGPDGHWDTNFSTLAVSGDGGRSWVQLPATRRANENGFQNFQQAAFLKSGGYVYRYGTPGGRNNAGFVARVPEGDIANIDAYEYWDGGKWVPGKADAAAPIVGGVGELSVMWNDYLHQYVMLTTDPFDSVVMRTAPAPEGPWDAPRVLIDAHSLPTAYAPMIYPYQTGNSLYFALTMHNQYNTVLMRTPL</sequence>
<dbReference type="AlphaFoldDB" id="A0A3M2LB40"/>
<keyword evidence="3" id="KW-1185">Reference proteome</keyword>
<organism evidence="2 3">
    <name type="scientific">Nocardia stercoris</name>
    <dbReference type="NCBI Taxonomy" id="2483361"/>
    <lineage>
        <taxon>Bacteria</taxon>
        <taxon>Bacillati</taxon>
        <taxon>Actinomycetota</taxon>
        <taxon>Actinomycetes</taxon>
        <taxon>Mycobacteriales</taxon>
        <taxon>Nocardiaceae</taxon>
        <taxon>Nocardia</taxon>
    </lineage>
</organism>
<dbReference type="OrthoDB" id="284233at2"/>
<protein>
    <submittedName>
        <fullName evidence="2">DUF4185 domain-containing protein</fullName>
    </submittedName>
</protein>
<name>A0A3M2LB40_9NOCA</name>
<evidence type="ECO:0000313" key="3">
    <source>
        <dbReference type="Proteomes" id="UP000279275"/>
    </source>
</evidence>
<gene>
    <name evidence="2" type="ORF">EBN03_05595</name>
</gene>
<accession>A0A3M2LB40</accession>
<evidence type="ECO:0000259" key="1">
    <source>
        <dbReference type="Pfam" id="PF13810"/>
    </source>
</evidence>
<dbReference type="EMBL" id="RFFH01000002">
    <property type="protein sequence ID" value="RMI33940.1"/>
    <property type="molecule type" value="Genomic_DNA"/>
</dbReference>
<proteinExistence type="predicted"/>
<reference evidence="2 3" key="1">
    <citation type="submission" date="2018-10" db="EMBL/GenBank/DDBJ databases">
        <title>Isolation from cow dung.</title>
        <authorList>
            <person name="Ling L."/>
        </authorList>
    </citation>
    <scope>NUCLEOTIDE SEQUENCE [LARGE SCALE GENOMIC DNA]</scope>
    <source>
        <strain evidence="2 3">NEAU-LL90</strain>
    </source>
</reference>
<dbReference type="InterPro" id="IPR025442">
    <property type="entry name" value="DUF4185"/>
</dbReference>
<comment type="caution">
    <text evidence="2">The sequence shown here is derived from an EMBL/GenBank/DDBJ whole genome shotgun (WGS) entry which is preliminary data.</text>
</comment>
<dbReference type="Pfam" id="PF13810">
    <property type="entry name" value="DUF4185"/>
    <property type="match status" value="1"/>
</dbReference>